<protein>
    <recommendedName>
        <fullName evidence="2">PiggyBac transposable element-derived protein domain-containing protein</fullName>
    </recommendedName>
</protein>
<reference evidence="3" key="1">
    <citation type="submission" date="2015-11" db="EMBL/GenBank/DDBJ databases">
        <title>De novo transcriptome assembly of four potential Pierce s Disease insect vectors from Arizona vineyards.</title>
        <authorList>
            <person name="Tassone E.E."/>
        </authorList>
    </citation>
    <scope>NUCLEOTIDE SEQUENCE</scope>
</reference>
<evidence type="ECO:0000313" key="4">
    <source>
        <dbReference type="EMBL" id="JAS90522.1"/>
    </source>
</evidence>
<proteinExistence type="predicted"/>
<evidence type="ECO:0000256" key="1">
    <source>
        <dbReference type="SAM" id="MobiDB-lite"/>
    </source>
</evidence>
<feature type="domain" description="PiggyBac transposable element-derived protein" evidence="2">
    <location>
        <begin position="79"/>
        <end position="436"/>
    </location>
</feature>
<feature type="non-terminal residue" evidence="3">
    <location>
        <position position="1"/>
    </location>
</feature>
<dbReference type="EMBL" id="GECU01017184">
    <property type="protein sequence ID" value="JAS90522.1"/>
    <property type="molecule type" value="Transcribed_RNA"/>
</dbReference>
<organism evidence="3">
    <name type="scientific">Homalodisca liturata</name>
    <dbReference type="NCBI Taxonomy" id="320908"/>
    <lineage>
        <taxon>Eukaryota</taxon>
        <taxon>Metazoa</taxon>
        <taxon>Ecdysozoa</taxon>
        <taxon>Arthropoda</taxon>
        <taxon>Hexapoda</taxon>
        <taxon>Insecta</taxon>
        <taxon>Pterygota</taxon>
        <taxon>Neoptera</taxon>
        <taxon>Paraneoptera</taxon>
        <taxon>Hemiptera</taxon>
        <taxon>Auchenorrhyncha</taxon>
        <taxon>Membracoidea</taxon>
        <taxon>Cicadellidae</taxon>
        <taxon>Cicadellinae</taxon>
        <taxon>Proconiini</taxon>
        <taxon>Homalodisca</taxon>
    </lineage>
</organism>
<dbReference type="PANTHER" id="PTHR46599:SF3">
    <property type="entry name" value="PIGGYBAC TRANSPOSABLE ELEMENT-DERIVED PROTEIN 4"/>
    <property type="match status" value="1"/>
</dbReference>
<feature type="region of interest" description="Disordered" evidence="1">
    <location>
        <begin position="1"/>
        <end position="44"/>
    </location>
</feature>
<gene>
    <name evidence="3" type="ORF">g.39651</name>
    <name evidence="4" type="ORF">g.39652</name>
</gene>
<dbReference type="EMBL" id="GECU01022172">
    <property type="protein sequence ID" value="JAS85534.1"/>
    <property type="molecule type" value="Transcribed_RNA"/>
</dbReference>
<name>A0A1B6IF33_9HEMI</name>
<dbReference type="Pfam" id="PF13843">
    <property type="entry name" value="DDE_Tnp_1_7"/>
    <property type="match status" value="1"/>
</dbReference>
<dbReference type="PANTHER" id="PTHR46599">
    <property type="entry name" value="PIGGYBAC TRANSPOSABLE ELEMENT-DERIVED PROTEIN 4"/>
    <property type="match status" value="1"/>
</dbReference>
<accession>A0A1B6IF33</accession>
<evidence type="ECO:0000259" key="2">
    <source>
        <dbReference type="Pfam" id="PF13843"/>
    </source>
</evidence>
<evidence type="ECO:0000313" key="3">
    <source>
        <dbReference type="EMBL" id="JAS85534.1"/>
    </source>
</evidence>
<dbReference type="AlphaFoldDB" id="A0A1B6IF33"/>
<dbReference type="InterPro" id="IPR029526">
    <property type="entry name" value="PGBD"/>
</dbReference>
<sequence length="546" mass="63628">DSSDLDGETVNINDDNDEISDNDGRSDSSDDDDDNDNRPNLQTWTWTNDTNTVRQINFTGNSGINPIVSRQLNADCTELDVLNQFLTNEFWDKVVSETNKYAREKILGGGDVRPNNNWTDVTKDEMKAYFSLVVLMSQNPKQKVTDYWSRRQIIHCPIYSEVMSRDRFKSISRYLHFSSSLLQTDKLRKIRPVVELLLSSFKRVFKPGKFCCIDESLMSFRGRLAYIQFNPSKRARFGIKIYKVCDSVTGYCYNFKIYTGKEITNDTTMLVSEQVVLTMTEDLVGEGRLMFMDNWYSSPNLFLELLNRDTYCIGTLRANRKNVPKEIKKEKLKKGEITFRSSNNMLCLKWKDRKDVTMLSTYHERPDFQEVTSQRESRKQNPVVSLKPNVVVDYNKYMCGVDKQDQKLSSFPVMRRSAKGYKKIFFYLFDIALCNASIVHNLVTKKKIHLSEFRLNIVDQLLSTVQLPDRPTGGRPSLDQPMRLQCKQWGHFIEKIPPTNKARPSKRCKVCYDHGRRSETIYQCKKCKVPLHLENCFEIFHTVNKY</sequence>